<evidence type="ECO:0000256" key="1">
    <source>
        <dbReference type="SAM" id="MobiDB-lite"/>
    </source>
</evidence>
<sequence>MDLNLHTLPYDLLLNVVQYLELRDIYSLQSCCRTLRDFAATRPVFRNLAYVLLRRCRALPLLGFQRICDLSTEQLAYAVIKADRLERAWTTRAPRPATSTPYDDSKSLVKCSHPKSWYRVVSAPPGEEVDWLSPITSSYTLCATKSGKVICWDVQRDVLLAQWDPKERWELWKCRVEFEERTVFFAMAKVVQGVAEERIMEFMLMKLQFPSRGEGDPKLNIPAFSEVTRFRTIGIVMNVFLLDPISRLLAAFVWVPLSNSIGLYSLLDWDEPEYVFIDTGIECSFSSNWSCIFYDQSIVIHAEESESAFQHFYPLSLLQKHAHPVYHSSSFVPFLSDRVQPVFTISQPFAFPIPDLLTEAEVETESDSDQDDLDLTQNANGNGIVNGHAANGAGVTIQIQIHAPAGDAPPLMIPVINANGNADNGNPDNPNTLNPYPFPPWYPESAHFVRQWWPTLPDIPRLSCTVVLLASHDPVTHQDSYILTQHYFKVPLDDSSEPSPEGQLSPQSSSPSSLYNKYKLQNPEDVNEEYTHSDMMRMWYVSTPFEVVGVPEAMDEEEDGMFGGRRRPLVAVDFGHAAWIEYAPDDDPIPGKRLRFVSFPPISSPEEQVARNGYISVGIGYVRKGKGKEENIMGREVEGRVRTLEIPEELNLDSVETINIDQSQGSIILSVSEGKIFILFYE</sequence>
<organism evidence="3 4">
    <name type="scientific">Neolentinus lepideus HHB14362 ss-1</name>
    <dbReference type="NCBI Taxonomy" id="1314782"/>
    <lineage>
        <taxon>Eukaryota</taxon>
        <taxon>Fungi</taxon>
        <taxon>Dikarya</taxon>
        <taxon>Basidiomycota</taxon>
        <taxon>Agaricomycotina</taxon>
        <taxon>Agaricomycetes</taxon>
        <taxon>Gloeophyllales</taxon>
        <taxon>Gloeophyllaceae</taxon>
        <taxon>Neolentinus</taxon>
    </lineage>
</organism>
<protein>
    <recommendedName>
        <fullName evidence="2">F-box domain-containing protein</fullName>
    </recommendedName>
</protein>
<dbReference type="InterPro" id="IPR036047">
    <property type="entry name" value="F-box-like_dom_sf"/>
</dbReference>
<evidence type="ECO:0000313" key="4">
    <source>
        <dbReference type="Proteomes" id="UP000076761"/>
    </source>
</evidence>
<reference evidence="3 4" key="1">
    <citation type="journal article" date="2016" name="Mol. Biol. Evol.">
        <title>Comparative Genomics of Early-Diverging Mushroom-Forming Fungi Provides Insights into the Origins of Lignocellulose Decay Capabilities.</title>
        <authorList>
            <person name="Nagy L.G."/>
            <person name="Riley R."/>
            <person name="Tritt A."/>
            <person name="Adam C."/>
            <person name="Daum C."/>
            <person name="Floudas D."/>
            <person name="Sun H."/>
            <person name="Yadav J.S."/>
            <person name="Pangilinan J."/>
            <person name="Larsson K.H."/>
            <person name="Matsuura K."/>
            <person name="Barry K."/>
            <person name="Labutti K."/>
            <person name="Kuo R."/>
            <person name="Ohm R.A."/>
            <person name="Bhattacharya S.S."/>
            <person name="Shirouzu T."/>
            <person name="Yoshinaga Y."/>
            <person name="Martin F.M."/>
            <person name="Grigoriev I.V."/>
            <person name="Hibbett D.S."/>
        </authorList>
    </citation>
    <scope>NUCLEOTIDE SEQUENCE [LARGE SCALE GENOMIC DNA]</scope>
    <source>
        <strain evidence="3 4">HHB14362 ss-1</strain>
    </source>
</reference>
<dbReference type="OrthoDB" id="3202382at2759"/>
<dbReference type="EMBL" id="KV425595">
    <property type="protein sequence ID" value="KZT22440.1"/>
    <property type="molecule type" value="Genomic_DNA"/>
</dbReference>
<dbReference type="Proteomes" id="UP000076761">
    <property type="component" value="Unassembled WGS sequence"/>
</dbReference>
<name>A0A165QHH6_9AGAM</name>
<dbReference type="AlphaFoldDB" id="A0A165QHH6"/>
<accession>A0A165QHH6</accession>
<dbReference type="Pfam" id="PF00646">
    <property type="entry name" value="F-box"/>
    <property type="match status" value="1"/>
</dbReference>
<proteinExistence type="predicted"/>
<dbReference type="SMART" id="SM00256">
    <property type="entry name" value="FBOX"/>
    <property type="match status" value="1"/>
</dbReference>
<dbReference type="CDD" id="cd09917">
    <property type="entry name" value="F-box_SF"/>
    <property type="match status" value="1"/>
</dbReference>
<dbReference type="SUPFAM" id="SSF81383">
    <property type="entry name" value="F-box domain"/>
    <property type="match status" value="1"/>
</dbReference>
<feature type="region of interest" description="Disordered" evidence="1">
    <location>
        <begin position="493"/>
        <end position="516"/>
    </location>
</feature>
<keyword evidence="4" id="KW-1185">Reference proteome</keyword>
<feature type="domain" description="F-box" evidence="2">
    <location>
        <begin position="2"/>
        <end position="48"/>
    </location>
</feature>
<dbReference type="STRING" id="1314782.A0A165QHH6"/>
<evidence type="ECO:0000259" key="2">
    <source>
        <dbReference type="PROSITE" id="PS50181"/>
    </source>
</evidence>
<dbReference type="Gene3D" id="1.20.1280.50">
    <property type="match status" value="1"/>
</dbReference>
<dbReference type="PROSITE" id="PS50181">
    <property type="entry name" value="FBOX"/>
    <property type="match status" value="1"/>
</dbReference>
<dbReference type="InParanoid" id="A0A165QHH6"/>
<dbReference type="InterPro" id="IPR001810">
    <property type="entry name" value="F-box_dom"/>
</dbReference>
<feature type="compositionally biased region" description="Low complexity" evidence="1">
    <location>
        <begin position="497"/>
        <end position="514"/>
    </location>
</feature>
<evidence type="ECO:0000313" key="3">
    <source>
        <dbReference type="EMBL" id="KZT22440.1"/>
    </source>
</evidence>
<gene>
    <name evidence="3" type="ORF">NEOLEDRAFT_645929</name>
</gene>